<feature type="region of interest" description="Disordered" evidence="1">
    <location>
        <begin position="14"/>
        <end position="133"/>
    </location>
</feature>
<dbReference type="AlphaFoldDB" id="A0AAU9V1H8"/>
<feature type="compositionally biased region" description="Polar residues" evidence="1">
    <location>
        <begin position="89"/>
        <end position="133"/>
    </location>
</feature>
<accession>A0AAU9V1H8</accession>
<reference evidence="2" key="1">
    <citation type="submission" date="2022-03" db="EMBL/GenBank/DDBJ databases">
        <authorList>
            <person name="Tunstrom K."/>
        </authorList>
    </citation>
    <scope>NUCLEOTIDE SEQUENCE</scope>
</reference>
<organism evidence="2 3">
    <name type="scientific">Euphydryas editha</name>
    <name type="common">Edith's checkerspot</name>
    <dbReference type="NCBI Taxonomy" id="104508"/>
    <lineage>
        <taxon>Eukaryota</taxon>
        <taxon>Metazoa</taxon>
        <taxon>Ecdysozoa</taxon>
        <taxon>Arthropoda</taxon>
        <taxon>Hexapoda</taxon>
        <taxon>Insecta</taxon>
        <taxon>Pterygota</taxon>
        <taxon>Neoptera</taxon>
        <taxon>Endopterygota</taxon>
        <taxon>Lepidoptera</taxon>
        <taxon>Glossata</taxon>
        <taxon>Ditrysia</taxon>
        <taxon>Papilionoidea</taxon>
        <taxon>Nymphalidae</taxon>
        <taxon>Nymphalinae</taxon>
        <taxon>Euphydryas</taxon>
    </lineage>
</organism>
<evidence type="ECO:0000313" key="2">
    <source>
        <dbReference type="EMBL" id="CAH2103912.1"/>
    </source>
</evidence>
<name>A0AAU9V1H8_EUPED</name>
<evidence type="ECO:0000313" key="3">
    <source>
        <dbReference type="Proteomes" id="UP001153954"/>
    </source>
</evidence>
<proteinExistence type="predicted"/>
<feature type="compositionally biased region" description="Polar residues" evidence="1">
    <location>
        <begin position="19"/>
        <end position="36"/>
    </location>
</feature>
<sequence length="133" mass="14493">MILFKGKRIKSEWGIRNPSLPTNSIAQMTTKGSMNSETKDTGRGIRSQHRLLGSLFSQNQENNDPNNSDATNANENLVITPQENEDPNDSNTANASESLVIPPQQNEDSNESNATDASGNQVESGYSKTEPNI</sequence>
<feature type="compositionally biased region" description="Polar residues" evidence="1">
    <location>
        <begin position="55"/>
        <end position="82"/>
    </location>
</feature>
<protein>
    <submittedName>
        <fullName evidence="2">Uncharacterized protein</fullName>
    </submittedName>
</protein>
<evidence type="ECO:0000256" key="1">
    <source>
        <dbReference type="SAM" id="MobiDB-lite"/>
    </source>
</evidence>
<dbReference type="Proteomes" id="UP001153954">
    <property type="component" value="Unassembled WGS sequence"/>
</dbReference>
<comment type="caution">
    <text evidence="2">The sequence shown here is derived from an EMBL/GenBank/DDBJ whole genome shotgun (WGS) entry which is preliminary data.</text>
</comment>
<gene>
    <name evidence="2" type="ORF">EEDITHA_LOCUS18362</name>
</gene>
<keyword evidence="3" id="KW-1185">Reference proteome</keyword>
<dbReference type="EMBL" id="CAKOGL010000026">
    <property type="protein sequence ID" value="CAH2103912.1"/>
    <property type="molecule type" value="Genomic_DNA"/>
</dbReference>